<evidence type="ECO:0000313" key="4">
    <source>
        <dbReference type="Proteomes" id="UP000637632"/>
    </source>
</evidence>
<keyword evidence="2" id="KW-0472">Membrane</keyword>
<sequence length="329" mass="36935">MDWNWFFSSLSQSSAAIVGIFGAFIITKILSNQAQFGERSARFKSLRAAASKLENSASNLAFAWYVRLTAENQLEKAEDLLEKDDNLTSDDLYAKLRFPPYLARENAIRTLQSVKDRRSAAAEAERQRIQKMAQLQAERRSKFGAAGALMSAGMSGDGFTIPMQPHLPRGLASINNFHAELQKEREAIDALEVEIRHHMRTISDFLEATSSNPESSAAIMWALTMVAALFLVGVIYPLSFMPSPVPWTPALEIHGFWDRAFSLRGMLLIFISLIFLSALTMFALMNRRMRYSPDEIQALGNFTHIGTYSRYYAIAEENESIAREIAKSS</sequence>
<proteinExistence type="predicted"/>
<name>A0ABR6XAX1_9BURK</name>
<keyword evidence="4" id="KW-1185">Reference proteome</keyword>
<dbReference type="Proteomes" id="UP000637632">
    <property type="component" value="Unassembled WGS sequence"/>
</dbReference>
<protein>
    <submittedName>
        <fullName evidence="3">Uncharacterized protein</fullName>
    </submittedName>
</protein>
<accession>A0ABR6XAX1</accession>
<keyword evidence="1" id="KW-0175">Coiled coil</keyword>
<dbReference type="EMBL" id="JACOFT010000001">
    <property type="protein sequence ID" value="MBC3810080.1"/>
    <property type="molecule type" value="Genomic_DNA"/>
</dbReference>
<feature type="transmembrane region" description="Helical" evidence="2">
    <location>
        <begin position="6"/>
        <end position="30"/>
    </location>
</feature>
<gene>
    <name evidence="3" type="ORF">H8K26_01385</name>
</gene>
<evidence type="ECO:0000256" key="2">
    <source>
        <dbReference type="SAM" id="Phobius"/>
    </source>
</evidence>
<feature type="transmembrane region" description="Helical" evidence="2">
    <location>
        <begin position="218"/>
        <end position="241"/>
    </location>
</feature>
<feature type="coiled-coil region" evidence="1">
    <location>
        <begin position="174"/>
        <end position="201"/>
    </location>
</feature>
<reference evidence="3 4" key="1">
    <citation type="submission" date="2020-08" db="EMBL/GenBank/DDBJ databases">
        <title>Novel species isolated from subtropical streams in China.</title>
        <authorList>
            <person name="Lu H."/>
        </authorList>
    </citation>
    <scope>NUCLEOTIDE SEQUENCE [LARGE SCALE GENOMIC DNA]</scope>
    <source>
        <strain evidence="3 4">CCTCC AB 2015119</strain>
    </source>
</reference>
<keyword evidence="2" id="KW-1133">Transmembrane helix</keyword>
<feature type="transmembrane region" description="Helical" evidence="2">
    <location>
        <begin position="261"/>
        <end position="284"/>
    </location>
</feature>
<keyword evidence="2" id="KW-0812">Transmembrane</keyword>
<comment type="caution">
    <text evidence="3">The sequence shown here is derived from an EMBL/GenBank/DDBJ whole genome shotgun (WGS) entry which is preliminary data.</text>
</comment>
<organism evidence="3 4">
    <name type="scientific">Undibacterium aquatile</name>
    <dbReference type="NCBI Taxonomy" id="1537398"/>
    <lineage>
        <taxon>Bacteria</taxon>
        <taxon>Pseudomonadati</taxon>
        <taxon>Pseudomonadota</taxon>
        <taxon>Betaproteobacteria</taxon>
        <taxon>Burkholderiales</taxon>
        <taxon>Oxalobacteraceae</taxon>
        <taxon>Undibacterium</taxon>
    </lineage>
</organism>
<evidence type="ECO:0000313" key="3">
    <source>
        <dbReference type="EMBL" id="MBC3810080.1"/>
    </source>
</evidence>
<dbReference type="RefSeq" id="WP_190476817.1">
    <property type="nucleotide sequence ID" value="NZ_JACOFT010000001.1"/>
</dbReference>
<evidence type="ECO:0000256" key="1">
    <source>
        <dbReference type="SAM" id="Coils"/>
    </source>
</evidence>